<dbReference type="CDD" id="cd07976">
    <property type="entry name" value="TFIIA_alpha_beta_like"/>
    <property type="match status" value="1"/>
</dbReference>
<comment type="caution">
    <text evidence="6">The sequence shown here is derived from an EMBL/GenBank/DDBJ whole genome shotgun (WGS) entry which is preliminary data.</text>
</comment>
<dbReference type="SUPFAM" id="SSF50784">
    <property type="entry name" value="Transcription factor IIA (TFIIA), beta-barrel domain"/>
    <property type="match status" value="1"/>
</dbReference>
<evidence type="ECO:0000256" key="2">
    <source>
        <dbReference type="ARBA" id="ARBA00010059"/>
    </source>
</evidence>
<gene>
    <name evidence="6" type="primary">TOA1_2</name>
    <name evidence="6" type="ORF">VKT23_014856</name>
</gene>
<dbReference type="Gene3D" id="2.30.18.10">
    <property type="entry name" value="Transcription factor IIA (TFIIA), beta-barrel domain"/>
    <property type="match status" value="1"/>
</dbReference>
<feature type="compositionally biased region" description="Low complexity" evidence="5">
    <location>
        <begin position="257"/>
        <end position="269"/>
    </location>
</feature>
<feature type="compositionally biased region" description="Polar residues" evidence="5">
    <location>
        <begin position="155"/>
        <end position="171"/>
    </location>
</feature>
<feature type="compositionally biased region" description="Low complexity" evidence="5">
    <location>
        <begin position="180"/>
        <end position="208"/>
    </location>
</feature>
<dbReference type="InterPro" id="IPR004855">
    <property type="entry name" value="TFIIA_asu/bsu"/>
</dbReference>
<dbReference type="EMBL" id="JBANRG010000047">
    <property type="protein sequence ID" value="KAK7445437.1"/>
    <property type="molecule type" value="Genomic_DNA"/>
</dbReference>
<keyword evidence="4" id="KW-0539">Nucleus</keyword>
<dbReference type="PANTHER" id="PTHR12694">
    <property type="entry name" value="TRANSCRIPTION INITIATION FACTOR IIA SUBUNIT 1"/>
    <property type="match status" value="1"/>
</dbReference>
<proteinExistence type="inferred from homology"/>
<organism evidence="6 7">
    <name type="scientific">Marasmiellus scandens</name>
    <dbReference type="NCBI Taxonomy" id="2682957"/>
    <lineage>
        <taxon>Eukaryota</taxon>
        <taxon>Fungi</taxon>
        <taxon>Dikarya</taxon>
        <taxon>Basidiomycota</taxon>
        <taxon>Agaricomycotina</taxon>
        <taxon>Agaricomycetes</taxon>
        <taxon>Agaricomycetidae</taxon>
        <taxon>Agaricales</taxon>
        <taxon>Marasmiineae</taxon>
        <taxon>Omphalotaceae</taxon>
        <taxon>Marasmiellus</taxon>
    </lineage>
</organism>
<keyword evidence="3" id="KW-0804">Transcription</keyword>
<feature type="compositionally biased region" description="Acidic residues" evidence="5">
    <location>
        <begin position="277"/>
        <end position="291"/>
    </location>
</feature>
<dbReference type="Gene3D" id="1.10.287.100">
    <property type="match status" value="1"/>
</dbReference>
<evidence type="ECO:0000256" key="4">
    <source>
        <dbReference type="ARBA" id="ARBA00023242"/>
    </source>
</evidence>
<dbReference type="SMART" id="SM01371">
    <property type="entry name" value="TFIIA"/>
    <property type="match status" value="1"/>
</dbReference>
<feature type="region of interest" description="Disordered" evidence="5">
    <location>
        <begin position="128"/>
        <end position="295"/>
    </location>
</feature>
<evidence type="ECO:0000256" key="3">
    <source>
        <dbReference type="ARBA" id="ARBA00023163"/>
    </source>
</evidence>
<keyword evidence="7" id="KW-1185">Reference proteome</keyword>
<reference evidence="6 7" key="1">
    <citation type="submission" date="2024-01" db="EMBL/GenBank/DDBJ databases">
        <title>A draft genome for the cacao thread blight pathogen Marasmiellus scandens.</title>
        <authorList>
            <person name="Baruah I.K."/>
            <person name="Leung J."/>
            <person name="Bukari Y."/>
            <person name="Amoako-Attah I."/>
            <person name="Meinhardt L.W."/>
            <person name="Bailey B.A."/>
            <person name="Cohen S.P."/>
        </authorList>
    </citation>
    <scope>NUCLEOTIDE SEQUENCE [LARGE SCALE GENOMIC DNA]</scope>
    <source>
        <strain evidence="6 7">GH-19</strain>
    </source>
</reference>
<evidence type="ECO:0000313" key="7">
    <source>
        <dbReference type="Proteomes" id="UP001498398"/>
    </source>
</evidence>
<name>A0ABR1J1V1_9AGAR</name>
<comment type="subcellular location">
    <subcellularLocation>
        <location evidence="1">Nucleus</location>
    </subcellularLocation>
</comment>
<evidence type="ECO:0000313" key="6">
    <source>
        <dbReference type="EMBL" id="KAK7445437.1"/>
    </source>
</evidence>
<dbReference type="PANTHER" id="PTHR12694:SF8">
    <property type="entry name" value="TRANSCRIPTION INITIATION FACTOR IIA SUBUNIT 1"/>
    <property type="match status" value="1"/>
</dbReference>
<evidence type="ECO:0000256" key="5">
    <source>
        <dbReference type="SAM" id="MobiDB-lite"/>
    </source>
</evidence>
<comment type="similarity">
    <text evidence="2">Belongs to the TFIIA subunit 1 family.</text>
</comment>
<dbReference type="SUPFAM" id="SSF47396">
    <property type="entry name" value="Transcription factor IIA (TFIIA), alpha-helical domain"/>
    <property type="match status" value="1"/>
</dbReference>
<dbReference type="Pfam" id="PF03153">
    <property type="entry name" value="TFIIA"/>
    <property type="match status" value="2"/>
</dbReference>
<evidence type="ECO:0000256" key="1">
    <source>
        <dbReference type="ARBA" id="ARBA00004123"/>
    </source>
</evidence>
<dbReference type="InterPro" id="IPR009088">
    <property type="entry name" value="TFIIA_b-brl"/>
</dbReference>
<feature type="compositionally biased region" description="Pro residues" evidence="5">
    <location>
        <begin position="240"/>
        <end position="253"/>
    </location>
</feature>
<dbReference type="Proteomes" id="UP001498398">
    <property type="component" value="Unassembled WGS sequence"/>
</dbReference>
<protein>
    <submittedName>
        <fullName evidence="6">Transcription factor IIA subunit alpha</fullName>
    </submittedName>
</protein>
<accession>A0ABR1J1V1</accession>
<sequence length="342" mass="36508">MSNKTVPGIYRAVIDEVITSIKGDFEKFDVSEEILAELQHKWENKVIQSRVADFEVAAQAPTSTIPPQHTPYPAHPHAHLYSGAHSYPALTHYAPHTHAPGVKAEPLDPRYMLNPSHQMVYAVPSLPGPQVNGLSRPPAPGGQTSVLSFPPGPPQTSATPNGANGNLSTSGIPLGRPYIPQAAASGAPSATVTASTSTTPAPTPATTSHQSQKPGGGGSGGRIPQLDGPSEDDSDEDSRTPPPLPYVPRPNHPSLPQVQQQSQASSSAVDAEAINSDLDDSDIDDEEDEKEEGTGVDSDIVFCTYEKVTRVKNKWRCTFKDGIIHVNGKDYLFAKCNGEFEW</sequence>